<dbReference type="EMBL" id="JAIVGD010000005">
    <property type="protein sequence ID" value="KAH0775117.1"/>
    <property type="molecule type" value="Genomic_DNA"/>
</dbReference>
<evidence type="ECO:0000313" key="3">
    <source>
        <dbReference type="EMBL" id="KAH0775117.1"/>
    </source>
</evidence>
<accession>A0ABQ7W2Y9</accession>
<comment type="caution">
    <text evidence="3">The sequence shown here is derived from an EMBL/GenBank/DDBJ whole genome shotgun (WGS) entry which is preliminary data.</text>
</comment>
<proteinExistence type="predicted"/>
<gene>
    <name evidence="3" type="ORF">KY290_012254</name>
</gene>
<reference evidence="3 4" key="1">
    <citation type="journal article" date="2021" name="bioRxiv">
        <title>Chromosome-scale and haplotype-resolved genome assembly of a tetraploid potato cultivar.</title>
        <authorList>
            <person name="Sun H."/>
            <person name="Jiao W.-B."/>
            <person name="Krause K."/>
            <person name="Campoy J.A."/>
            <person name="Goel M."/>
            <person name="Folz-Donahue K."/>
            <person name="Kukat C."/>
            <person name="Huettel B."/>
            <person name="Schneeberger K."/>
        </authorList>
    </citation>
    <scope>NUCLEOTIDE SEQUENCE [LARGE SCALE GENOMIC DNA]</scope>
    <source>
        <strain evidence="3">SolTubOtavaFocal</strain>
        <tissue evidence="3">Leaves</tissue>
    </source>
</reference>
<feature type="domain" description="Retrotransposon gag" evidence="2">
    <location>
        <begin position="19"/>
        <end position="71"/>
    </location>
</feature>
<keyword evidence="4" id="KW-1185">Reference proteome</keyword>
<evidence type="ECO:0000256" key="1">
    <source>
        <dbReference type="SAM" id="MobiDB-lite"/>
    </source>
</evidence>
<sequence length="284" mass="32064">MNTVVEELFGGIVYATNAHKVWEDLKEHFDKVNQVRIYQLHREITTLAQGTDSVSTYFSKLKNLWSEYDVVMPSPSCECVRSKDYIDHLYQLRLIQFLSSLNDSYDQARRQILLKSITPSINQAYAMVIENEIQHSACLITATENSAPVAMQSSRNQTYNQGNQPFRGKKLQCDYCHFTGQTRDNYYKLNGYPSDWKHKKRNEFGNGGASGARGVRTQNYGNNGGHTAHNGPQYDNNGSHTSYNGTQSFSYANNISGKLDDPGQVASSSHAVNNAFVAKKSWVY</sequence>
<dbReference type="PANTHER" id="PTHR34222">
    <property type="entry name" value="GAG_PRE-INTEGRS DOMAIN-CONTAINING PROTEIN"/>
    <property type="match status" value="1"/>
</dbReference>
<dbReference type="Proteomes" id="UP000826656">
    <property type="component" value="Unassembled WGS sequence"/>
</dbReference>
<dbReference type="InterPro" id="IPR005162">
    <property type="entry name" value="Retrotrans_gag_dom"/>
</dbReference>
<dbReference type="PANTHER" id="PTHR34222:SF77">
    <property type="entry name" value="CCHC-TYPE DOMAIN-CONTAINING PROTEIN"/>
    <property type="match status" value="1"/>
</dbReference>
<protein>
    <recommendedName>
        <fullName evidence="2">Retrotransposon gag domain-containing protein</fullName>
    </recommendedName>
</protein>
<organism evidence="3 4">
    <name type="scientific">Solanum tuberosum</name>
    <name type="common">Potato</name>
    <dbReference type="NCBI Taxonomy" id="4113"/>
    <lineage>
        <taxon>Eukaryota</taxon>
        <taxon>Viridiplantae</taxon>
        <taxon>Streptophyta</taxon>
        <taxon>Embryophyta</taxon>
        <taxon>Tracheophyta</taxon>
        <taxon>Spermatophyta</taxon>
        <taxon>Magnoliopsida</taxon>
        <taxon>eudicotyledons</taxon>
        <taxon>Gunneridae</taxon>
        <taxon>Pentapetalae</taxon>
        <taxon>asterids</taxon>
        <taxon>lamiids</taxon>
        <taxon>Solanales</taxon>
        <taxon>Solanaceae</taxon>
        <taxon>Solanoideae</taxon>
        <taxon>Solaneae</taxon>
        <taxon>Solanum</taxon>
    </lineage>
</organism>
<dbReference type="Pfam" id="PF03732">
    <property type="entry name" value="Retrotrans_gag"/>
    <property type="match status" value="1"/>
</dbReference>
<evidence type="ECO:0000259" key="2">
    <source>
        <dbReference type="Pfam" id="PF03732"/>
    </source>
</evidence>
<evidence type="ECO:0000313" key="4">
    <source>
        <dbReference type="Proteomes" id="UP000826656"/>
    </source>
</evidence>
<feature type="region of interest" description="Disordered" evidence="1">
    <location>
        <begin position="203"/>
        <end position="245"/>
    </location>
</feature>
<feature type="compositionally biased region" description="Polar residues" evidence="1">
    <location>
        <begin position="233"/>
        <end position="245"/>
    </location>
</feature>
<name>A0ABQ7W2Y9_SOLTU</name>